<organism evidence="1 2">
    <name type="scientific">Pleurotus cornucopiae</name>
    <name type="common">Cornucopia mushroom</name>
    <dbReference type="NCBI Taxonomy" id="5321"/>
    <lineage>
        <taxon>Eukaryota</taxon>
        <taxon>Fungi</taxon>
        <taxon>Dikarya</taxon>
        <taxon>Basidiomycota</taxon>
        <taxon>Agaricomycotina</taxon>
        <taxon>Agaricomycetes</taxon>
        <taxon>Agaricomycetidae</taxon>
        <taxon>Agaricales</taxon>
        <taxon>Pleurotineae</taxon>
        <taxon>Pleurotaceae</taxon>
        <taxon>Pleurotus</taxon>
    </lineage>
</organism>
<protein>
    <submittedName>
        <fullName evidence="1">Uncharacterized protein</fullName>
    </submittedName>
</protein>
<reference evidence="1 2" key="1">
    <citation type="journal article" date="2021" name="Appl. Environ. Microbiol.">
        <title>Genetic linkage and physical mapping for an oyster mushroom Pleurotus cornucopiae and QTL analysis for the trait cap color.</title>
        <authorList>
            <person name="Zhang Y."/>
            <person name="Gao W."/>
            <person name="Sonnenberg A."/>
            <person name="Chen Q."/>
            <person name="Zhang J."/>
            <person name="Huang C."/>
        </authorList>
    </citation>
    <scope>NUCLEOTIDE SEQUENCE [LARGE SCALE GENOMIC DNA]</scope>
    <source>
        <strain evidence="1">CCMSSC00406</strain>
    </source>
</reference>
<gene>
    <name evidence="1" type="ORF">CCMSSC00406_0007315</name>
</gene>
<keyword evidence="2" id="KW-1185">Reference proteome</keyword>
<comment type="caution">
    <text evidence="1">The sequence shown here is derived from an EMBL/GenBank/DDBJ whole genome shotgun (WGS) entry which is preliminary data.</text>
</comment>
<proteinExistence type="predicted"/>
<dbReference type="EMBL" id="WQMT02000010">
    <property type="protein sequence ID" value="KAG9218314.1"/>
    <property type="molecule type" value="Genomic_DNA"/>
</dbReference>
<evidence type="ECO:0000313" key="1">
    <source>
        <dbReference type="EMBL" id="KAG9218314.1"/>
    </source>
</evidence>
<sequence>MPAYPKPVRCDCPQCTALDPKGHIWPSASARNAHLASAKHRNSTTTATLATPPERPQNQQATLLEHLSARSPASSRLSGDVLAATPLRRPLALSSAPSHKTGDVLVPNPDLAPSMFDPSTPKGQVERADDPSDLVQLTDDSSLAEMSARIFVETLRSPTIGTRDNKVWPAPLHCRQINQSSQFLEANDQDIASLVSSFSQLNIESTSSQSPSPSPASTHALSTPTPSPSAEQTPTSTSTSSPRTPPTATRVNHLVTRQLRYIRNIEKLAEDLWKSLPISGNISLSVLSDVEARCSQLVTDLDKLKHTDPEVKRRRLAVADKLHNVEARAMDLRNAHTGGVLGPKVVCTDRQYNHPIEKLDNIAQMSILIGLVCSLFMGTSRRAGDFIMKSLSLLVATVYEAAGRPPPQTVLNQIPATITHALAQLNIESHTTIYAVCPRCCFTHPPKYHHNSTIATYPSTCTHKETSESDVCGEPLLTGRVNSGLSKPIKPFVYHHFSDYMAGLLSSKKDEESMDRACDDAFASVHEPPPERISNIFQGSFLRSFLGPDGKLFIDRGTEGRYVHSLNIDFFDAEGLTVRGASASWGLFSSACLNLSDSEMFKPEKMYVNIIPGPREPNVDQLNHFIRPFVDEMRASWEHGVYYTRTALHPEGRMARDAVACVVCDLLGARKAAGLASPNSHAYCSVCTCFNITTRGRYDFQNWVLRDPNAMREIACSYRDAPTTAERLKIFNQFKVRWSELWRLPYYDPIRQLVVDVMHAVYENWPEFFYRDTLKLTAKSANAPLKCIPAFKLAFPAPTQRQTENFGIDDVSRGQLKLISNALTIPFVLDSSPYPDFLYRLSPGDEGKLFIRPDGLAARLDNYKLPALRFATYCVLRTTEVPKSKPECISLMLDWRMRQILAPDLSLFEKRLSTPETMAHIQSVIKNTLMPSWFDKPPQAFGEAATGKLKADEWRSLSSIYLPLALVSLWGEGSQMDSHPDREYYQQVLNLSMLLASAMFLVSRRTTTMQTAEVYRRCISDWTKQFYEVFPTATLRTNLHMAFHIYEFLLLFGPAYSWWTFPFESLIGVIQRTKSNHKQGEMESTLVNSFIQAGILRRWLGRDDCPKPIREFKALFDRVFTPRRRNEVEEKGIGVGSRKQMMSCKTPTDLCAIVGAPRVVLRAYARHKGTILARASTHVGSSLVSFYPGGDTGVPPVPGSIQYIFEGESHCGLAIRRQRSLPASVADPFRHWPHVPITLYSAAMEPELEIVELDWVIGHVGRYPYSPELVAIIKVHRRD</sequence>
<dbReference type="Proteomes" id="UP000824881">
    <property type="component" value="Unassembled WGS sequence"/>
</dbReference>
<evidence type="ECO:0000313" key="2">
    <source>
        <dbReference type="Proteomes" id="UP000824881"/>
    </source>
</evidence>
<accession>A0ACB7IKS0</accession>
<name>A0ACB7IKS0_PLECO</name>